<proteinExistence type="predicted"/>
<dbReference type="EMBL" id="NEVP01000001">
    <property type="protein sequence ID" value="OZI55635.1"/>
    <property type="molecule type" value="Genomic_DNA"/>
</dbReference>
<evidence type="ECO:0008006" key="5">
    <source>
        <dbReference type="Google" id="ProtNLM"/>
    </source>
</evidence>
<feature type="compositionally biased region" description="Low complexity" evidence="1">
    <location>
        <begin position="44"/>
        <end position="53"/>
    </location>
</feature>
<dbReference type="InterPro" id="IPR052022">
    <property type="entry name" value="26kDa_periplasmic_antigen"/>
</dbReference>
<accession>A0A261U1Y0</accession>
<dbReference type="GO" id="GO:0006974">
    <property type="term" value="P:DNA damage response"/>
    <property type="evidence" value="ECO:0007669"/>
    <property type="project" value="TreeGrafter"/>
</dbReference>
<dbReference type="PANTHER" id="PTHR34387">
    <property type="entry name" value="SLR1258 PROTEIN"/>
    <property type="match status" value="1"/>
</dbReference>
<dbReference type="RefSeq" id="WP_094798689.1">
    <property type="nucleotide sequence ID" value="NZ_NEVN01000001.1"/>
</dbReference>
<organism evidence="3 4">
    <name type="scientific">Bordetella genomosp. 5</name>
    <dbReference type="NCBI Taxonomy" id="1395608"/>
    <lineage>
        <taxon>Bacteria</taxon>
        <taxon>Pseudomonadati</taxon>
        <taxon>Pseudomonadota</taxon>
        <taxon>Betaproteobacteria</taxon>
        <taxon>Burkholderiales</taxon>
        <taxon>Alcaligenaceae</taxon>
        <taxon>Bordetella</taxon>
    </lineage>
</organism>
<protein>
    <recommendedName>
        <fullName evidence="5">SIMPL domain-containing protein</fullName>
    </recommendedName>
</protein>
<gene>
    <name evidence="3" type="ORF">CAL25_04425</name>
</gene>
<sequence length="258" mass="26752">MTHYSRSAHSSAPVLKRLAAACGAALALACVSAVQAQTAAPAPAEAQTSTSTSRSPELNLQAGASTEVAQDTVRITLAVELEAADQSTAGKRLSAALDEVVKRAKDTKGVEVRSGGYNVWPNSSSKGKITNWRGQGQVILESKDFDAASDLAAKLGDKTAIANIQFLLSREAREAEERKLLTQAANAFRERALAAANAFGFSGYRIAKLDLSGGGEVSMPRQMGAQMMMKDSAAAAGVPLEAGEVTVSVTVSGTIALQ</sequence>
<dbReference type="OrthoDB" id="7062395at2"/>
<feature type="compositionally biased region" description="Polar residues" evidence="1">
    <location>
        <begin position="54"/>
        <end position="65"/>
    </location>
</feature>
<feature type="chain" id="PRO_5013034663" description="SIMPL domain-containing protein" evidence="2">
    <location>
        <begin position="37"/>
        <end position="258"/>
    </location>
</feature>
<dbReference type="Proteomes" id="UP000216913">
    <property type="component" value="Unassembled WGS sequence"/>
</dbReference>
<evidence type="ECO:0000256" key="2">
    <source>
        <dbReference type="SAM" id="SignalP"/>
    </source>
</evidence>
<evidence type="ECO:0000313" key="3">
    <source>
        <dbReference type="EMBL" id="OZI55635.1"/>
    </source>
</evidence>
<dbReference type="AlphaFoldDB" id="A0A261U1Y0"/>
<keyword evidence="2" id="KW-0732">Signal</keyword>
<dbReference type="PROSITE" id="PS51257">
    <property type="entry name" value="PROKAR_LIPOPROTEIN"/>
    <property type="match status" value="1"/>
</dbReference>
<dbReference type="InterPro" id="IPR007497">
    <property type="entry name" value="SIMPL/DUF541"/>
</dbReference>
<evidence type="ECO:0000313" key="4">
    <source>
        <dbReference type="Proteomes" id="UP000216913"/>
    </source>
</evidence>
<comment type="caution">
    <text evidence="3">The sequence shown here is derived from an EMBL/GenBank/DDBJ whole genome shotgun (WGS) entry which is preliminary data.</text>
</comment>
<name>A0A261U1Y0_9BORD</name>
<dbReference type="Gene3D" id="3.30.70.2970">
    <property type="entry name" value="Protein of unknown function (DUF541), domain 2"/>
    <property type="match status" value="1"/>
</dbReference>
<keyword evidence="4" id="KW-1185">Reference proteome</keyword>
<reference evidence="3 4" key="1">
    <citation type="submission" date="2017-05" db="EMBL/GenBank/DDBJ databases">
        <title>Complete and WGS of Bordetella genogroups.</title>
        <authorList>
            <person name="Spilker T."/>
            <person name="LiPuma J."/>
        </authorList>
    </citation>
    <scope>NUCLEOTIDE SEQUENCE [LARGE SCALE GENOMIC DNA]</scope>
    <source>
        <strain evidence="3 4">AU10456</strain>
    </source>
</reference>
<dbReference type="PANTHER" id="PTHR34387:SF1">
    <property type="entry name" value="PERIPLASMIC IMMUNOGENIC PROTEIN"/>
    <property type="match status" value="1"/>
</dbReference>
<evidence type="ECO:0000256" key="1">
    <source>
        <dbReference type="SAM" id="MobiDB-lite"/>
    </source>
</evidence>
<dbReference type="Pfam" id="PF04402">
    <property type="entry name" value="SIMPL"/>
    <property type="match status" value="1"/>
</dbReference>
<dbReference type="Gene3D" id="3.30.110.170">
    <property type="entry name" value="Protein of unknown function (DUF541), domain 1"/>
    <property type="match status" value="1"/>
</dbReference>
<feature type="region of interest" description="Disordered" evidence="1">
    <location>
        <begin position="44"/>
        <end position="65"/>
    </location>
</feature>
<feature type="signal peptide" evidence="2">
    <location>
        <begin position="1"/>
        <end position="36"/>
    </location>
</feature>